<comment type="caution">
    <text evidence="2">The sequence shown here is derived from an EMBL/GenBank/DDBJ whole genome shotgun (WGS) entry which is preliminary data.</text>
</comment>
<evidence type="ECO:0000313" key="2">
    <source>
        <dbReference type="EMBL" id="MFC6239397.1"/>
    </source>
</evidence>
<proteinExistence type="predicted"/>
<evidence type="ECO:0000313" key="3">
    <source>
        <dbReference type="Proteomes" id="UP001596138"/>
    </source>
</evidence>
<protein>
    <submittedName>
        <fullName evidence="2">Uncharacterized protein</fullName>
    </submittedName>
</protein>
<evidence type="ECO:0000256" key="1">
    <source>
        <dbReference type="SAM" id="MobiDB-lite"/>
    </source>
</evidence>
<organism evidence="2 3">
    <name type="scientific">Longivirga aurantiaca</name>
    <dbReference type="NCBI Taxonomy" id="1837743"/>
    <lineage>
        <taxon>Bacteria</taxon>
        <taxon>Bacillati</taxon>
        <taxon>Actinomycetota</taxon>
        <taxon>Actinomycetes</taxon>
        <taxon>Sporichthyales</taxon>
        <taxon>Sporichthyaceae</taxon>
        <taxon>Longivirga</taxon>
    </lineage>
</organism>
<dbReference type="Proteomes" id="UP001596138">
    <property type="component" value="Unassembled WGS sequence"/>
</dbReference>
<sequence length="88" mass="9597">MYDATDDMVQQTLLGSDELRHPDARRDGGQGPLDDRATVTRLRATAPNRRHFCLQAGLEPGPVAYARVNAALQRFGLPLYPAGARHAA</sequence>
<dbReference type="EMBL" id="JBHSTI010000025">
    <property type="protein sequence ID" value="MFC6239397.1"/>
    <property type="molecule type" value="Genomic_DNA"/>
</dbReference>
<feature type="compositionally biased region" description="Basic and acidic residues" evidence="1">
    <location>
        <begin position="17"/>
        <end position="38"/>
    </location>
</feature>
<accession>A0ABW1T4Z7</accession>
<feature type="region of interest" description="Disordered" evidence="1">
    <location>
        <begin position="1"/>
        <end position="38"/>
    </location>
</feature>
<dbReference type="RefSeq" id="WP_386768661.1">
    <property type="nucleotide sequence ID" value="NZ_JBHSTI010000025.1"/>
</dbReference>
<gene>
    <name evidence="2" type="ORF">ACFQGU_16095</name>
</gene>
<keyword evidence="3" id="KW-1185">Reference proteome</keyword>
<reference evidence="3" key="1">
    <citation type="journal article" date="2019" name="Int. J. Syst. Evol. Microbiol.">
        <title>The Global Catalogue of Microorganisms (GCM) 10K type strain sequencing project: providing services to taxonomists for standard genome sequencing and annotation.</title>
        <authorList>
            <consortium name="The Broad Institute Genomics Platform"/>
            <consortium name="The Broad Institute Genome Sequencing Center for Infectious Disease"/>
            <person name="Wu L."/>
            <person name="Ma J."/>
        </authorList>
    </citation>
    <scope>NUCLEOTIDE SEQUENCE [LARGE SCALE GENOMIC DNA]</scope>
    <source>
        <strain evidence="3">CGMCC 4.7317</strain>
    </source>
</reference>
<name>A0ABW1T4Z7_9ACTN</name>